<feature type="domain" description="Peptidase S9A N-terminal" evidence="9">
    <location>
        <begin position="73"/>
        <end position="458"/>
    </location>
</feature>
<gene>
    <name evidence="10" type="ORF">ENR23_12640</name>
</gene>
<comment type="catalytic activity">
    <reaction evidence="1">
        <text>Hydrolysis of Pro-|-Xaa &gt;&gt; Ala-|-Xaa in oligopeptides.</text>
        <dbReference type="EC" id="3.4.21.26"/>
    </reaction>
</comment>
<dbReference type="PROSITE" id="PS00708">
    <property type="entry name" value="PRO_ENDOPEP_SER"/>
    <property type="match status" value="1"/>
</dbReference>
<evidence type="ECO:0000256" key="6">
    <source>
        <dbReference type="ARBA" id="ARBA00022825"/>
    </source>
</evidence>
<accession>A0A832I627</accession>
<dbReference type="PANTHER" id="PTHR42881">
    <property type="entry name" value="PROLYL ENDOPEPTIDASE"/>
    <property type="match status" value="1"/>
</dbReference>
<evidence type="ECO:0000256" key="5">
    <source>
        <dbReference type="ARBA" id="ARBA00022801"/>
    </source>
</evidence>
<evidence type="ECO:0000256" key="2">
    <source>
        <dbReference type="ARBA" id="ARBA00005228"/>
    </source>
</evidence>
<feature type="region of interest" description="Disordered" evidence="7">
    <location>
        <begin position="1"/>
        <end position="34"/>
    </location>
</feature>
<dbReference type="InterPro" id="IPR002471">
    <property type="entry name" value="Pept_S9_AS"/>
</dbReference>
<evidence type="ECO:0000313" key="10">
    <source>
        <dbReference type="EMBL" id="HGZ44239.1"/>
    </source>
</evidence>
<protein>
    <recommendedName>
        <fullName evidence="3">prolyl oligopeptidase</fullName>
        <ecNumber evidence="3">3.4.21.26</ecNumber>
    </recommendedName>
</protein>
<dbReference type="InterPro" id="IPR001375">
    <property type="entry name" value="Peptidase_S9_cat"/>
</dbReference>
<dbReference type="FunFam" id="3.40.50.1820:FF:000005">
    <property type="entry name" value="Prolyl endopeptidase"/>
    <property type="match status" value="1"/>
</dbReference>
<keyword evidence="5" id="KW-0378">Hydrolase</keyword>
<comment type="caution">
    <text evidence="10">The sequence shown here is derived from an EMBL/GenBank/DDBJ whole genome shotgun (WGS) entry which is preliminary data.</text>
</comment>
<dbReference type="GO" id="GO:0006508">
    <property type="term" value="P:proteolysis"/>
    <property type="evidence" value="ECO:0007669"/>
    <property type="project" value="UniProtKB-KW"/>
</dbReference>
<evidence type="ECO:0000256" key="7">
    <source>
        <dbReference type="SAM" id="MobiDB-lite"/>
    </source>
</evidence>
<evidence type="ECO:0000259" key="9">
    <source>
        <dbReference type="Pfam" id="PF02897"/>
    </source>
</evidence>
<feature type="domain" description="Peptidase S9 prolyl oligopeptidase catalytic" evidence="8">
    <location>
        <begin position="522"/>
        <end position="734"/>
    </location>
</feature>
<dbReference type="InterPro" id="IPR023302">
    <property type="entry name" value="Pept_S9A_N"/>
</dbReference>
<keyword evidence="6" id="KW-0720">Serine protease</keyword>
<keyword evidence="4" id="KW-0645">Protease</keyword>
<name>A0A832I627_UNCEI</name>
<dbReference type="InterPro" id="IPR051167">
    <property type="entry name" value="Prolyl_oligopep/macrocyclase"/>
</dbReference>
<sequence>MLRAFRPPRAPLARPPGTAAALPSRGPPEPQREFSVMSRSPAVSAARAAAPAVLLALLLVLPAVAAVPPPPPTAVAEVRDTLHGVEIVDPYRWLEDQQSPATRAWIDAQNAYTDALLGALPGREAMKERLARLMRADAVGTPRLAGGRYFFSRRAADQDLSVLVMRRGPDARDEVLVDPHGWTPDHSVSVTLLDVSDDGRMIAYGVRTGGADEVVVRFLDVDALRTLPDTLPLGRYLGVEIHPDRSGFHYSRFGREGARIHRHAFGADSAGDPLVFGEGRGPAQLVYVQLSPDGRWALYSVHHGSAASKVELWAQDRAAGGPVFPVVTDLDATFAGGFAGDRLILHTNWKAPNGRVLAIDLREPSRERWTEVVPERTSALQSIALAGGRVFALYLENVISRVRVFEADGRPAGEVALPGAGTVSGLSGRWDAPEALFSFSSLASPPSIQRVDAASLRRTEWWRSPVPVAPGDFVVRQEWFASKDGTRVPMFLLHRKGTRPDGRRPVLMFGYGGFRQSMTSAFRPEAIRWADMGGVFALVNLRGGAEFGEPWHEAGMLGRKQNTFDDLIAAAEWLIANRWTVPARLAISGGSNGGLLVGAAMTQRPDLFRAVLCGVPLLDMLRYHRFLVARFWVTEYGSAEDPEQFRWLHAYSPYHRVRPGTAYPAVMFVTGDADTRVAPLHARKMTALLQAASTSGHPVLLHYDTQAGHAGGRSVAKAIEDETDELMFLAWQLGVDPAAGSGSRERGAALAPSR</sequence>
<dbReference type="SUPFAM" id="SSF50993">
    <property type="entry name" value="Peptidase/esterase 'gauge' domain"/>
    <property type="match status" value="1"/>
</dbReference>
<dbReference type="PRINTS" id="PR00862">
    <property type="entry name" value="PROLIGOPTASE"/>
</dbReference>
<evidence type="ECO:0000256" key="3">
    <source>
        <dbReference type="ARBA" id="ARBA00011897"/>
    </source>
</evidence>
<comment type="similarity">
    <text evidence="2">Belongs to the peptidase S9A family.</text>
</comment>
<proteinExistence type="inferred from homology"/>
<dbReference type="GO" id="GO:0004252">
    <property type="term" value="F:serine-type endopeptidase activity"/>
    <property type="evidence" value="ECO:0007669"/>
    <property type="project" value="UniProtKB-EC"/>
</dbReference>
<dbReference type="SUPFAM" id="SSF53474">
    <property type="entry name" value="alpha/beta-Hydrolases"/>
    <property type="match status" value="1"/>
</dbReference>
<dbReference type="EMBL" id="DSQF01000025">
    <property type="protein sequence ID" value="HGZ44239.1"/>
    <property type="molecule type" value="Genomic_DNA"/>
</dbReference>
<dbReference type="GO" id="GO:0005829">
    <property type="term" value="C:cytosol"/>
    <property type="evidence" value="ECO:0007669"/>
    <property type="project" value="TreeGrafter"/>
</dbReference>
<dbReference type="Gene3D" id="2.130.10.120">
    <property type="entry name" value="Prolyl oligopeptidase, N-terminal domain"/>
    <property type="match status" value="1"/>
</dbReference>
<dbReference type="Pfam" id="PF02897">
    <property type="entry name" value="Peptidase_S9_N"/>
    <property type="match status" value="1"/>
</dbReference>
<dbReference type="AlphaFoldDB" id="A0A832I627"/>
<dbReference type="EC" id="3.4.21.26" evidence="3"/>
<organism evidence="10">
    <name type="scientific">Eiseniibacteriota bacterium</name>
    <dbReference type="NCBI Taxonomy" id="2212470"/>
    <lineage>
        <taxon>Bacteria</taxon>
        <taxon>Candidatus Eiseniibacteriota</taxon>
    </lineage>
</organism>
<dbReference type="Gene3D" id="3.40.50.1820">
    <property type="entry name" value="alpha/beta hydrolase"/>
    <property type="match status" value="1"/>
</dbReference>
<evidence type="ECO:0000256" key="4">
    <source>
        <dbReference type="ARBA" id="ARBA00022670"/>
    </source>
</evidence>
<evidence type="ECO:0000256" key="1">
    <source>
        <dbReference type="ARBA" id="ARBA00001070"/>
    </source>
</evidence>
<dbReference type="GO" id="GO:0070012">
    <property type="term" value="F:oligopeptidase activity"/>
    <property type="evidence" value="ECO:0007669"/>
    <property type="project" value="TreeGrafter"/>
</dbReference>
<evidence type="ECO:0000259" key="8">
    <source>
        <dbReference type="Pfam" id="PF00326"/>
    </source>
</evidence>
<reference evidence="10" key="1">
    <citation type="journal article" date="2020" name="mSystems">
        <title>Genome- and Community-Level Interaction Insights into Carbon Utilization and Element Cycling Functions of Hydrothermarchaeota in Hydrothermal Sediment.</title>
        <authorList>
            <person name="Zhou Z."/>
            <person name="Liu Y."/>
            <person name="Xu W."/>
            <person name="Pan J."/>
            <person name="Luo Z.H."/>
            <person name="Li M."/>
        </authorList>
    </citation>
    <scope>NUCLEOTIDE SEQUENCE [LARGE SCALE GENOMIC DNA]</scope>
    <source>
        <strain evidence="10">SpSt-381</strain>
    </source>
</reference>
<dbReference type="InterPro" id="IPR002470">
    <property type="entry name" value="Peptidase_S9A"/>
</dbReference>
<dbReference type="PANTHER" id="PTHR42881:SF2">
    <property type="entry name" value="PROLYL ENDOPEPTIDASE"/>
    <property type="match status" value="1"/>
</dbReference>
<dbReference type="Pfam" id="PF00326">
    <property type="entry name" value="Peptidase_S9"/>
    <property type="match status" value="1"/>
</dbReference>
<dbReference type="InterPro" id="IPR029058">
    <property type="entry name" value="AB_hydrolase_fold"/>
</dbReference>